<evidence type="ECO:0000313" key="3">
    <source>
        <dbReference type="Proteomes" id="UP000050525"/>
    </source>
</evidence>
<gene>
    <name evidence="2" type="ORF">Y1Q_0016984</name>
</gene>
<proteinExistence type="predicted"/>
<evidence type="ECO:0000256" key="1">
    <source>
        <dbReference type="SAM" id="MobiDB-lite"/>
    </source>
</evidence>
<keyword evidence="3" id="KW-1185">Reference proteome</keyword>
<protein>
    <submittedName>
        <fullName evidence="2">Uncharacterized protein</fullName>
    </submittedName>
</protein>
<dbReference type="AlphaFoldDB" id="A0A151N3B9"/>
<feature type="region of interest" description="Disordered" evidence="1">
    <location>
        <begin position="86"/>
        <end position="121"/>
    </location>
</feature>
<evidence type="ECO:0000313" key="2">
    <source>
        <dbReference type="EMBL" id="KYO31272.1"/>
    </source>
</evidence>
<accession>A0A151N3B9</accession>
<dbReference type="EMBL" id="AKHW03004108">
    <property type="protein sequence ID" value="KYO31272.1"/>
    <property type="molecule type" value="Genomic_DNA"/>
</dbReference>
<sequence>MPLERGQLGNQVGHNSLHGGVEPYSLKQHWIRDSMNNTATRLVGSKQLGSQGLLANQWQGDKNGTKFETVAFTSLPMRNELEVQPFQKSARGGKQSKGVAPHVVRSTARQPASCCWATEQS</sequence>
<comment type="caution">
    <text evidence="2">The sequence shown here is derived from an EMBL/GenBank/DDBJ whole genome shotgun (WGS) entry which is preliminary data.</text>
</comment>
<organism evidence="2 3">
    <name type="scientific">Alligator mississippiensis</name>
    <name type="common">American alligator</name>
    <dbReference type="NCBI Taxonomy" id="8496"/>
    <lineage>
        <taxon>Eukaryota</taxon>
        <taxon>Metazoa</taxon>
        <taxon>Chordata</taxon>
        <taxon>Craniata</taxon>
        <taxon>Vertebrata</taxon>
        <taxon>Euteleostomi</taxon>
        <taxon>Archelosauria</taxon>
        <taxon>Archosauria</taxon>
        <taxon>Crocodylia</taxon>
        <taxon>Alligatoridae</taxon>
        <taxon>Alligatorinae</taxon>
        <taxon>Alligator</taxon>
    </lineage>
</organism>
<dbReference type="Proteomes" id="UP000050525">
    <property type="component" value="Unassembled WGS sequence"/>
</dbReference>
<name>A0A151N3B9_ALLMI</name>
<reference evidence="2 3" key="1">
    <citation type="journal article" date="2012" name="Genome Biol.">
        <title>Sequencing three crocodilian genomes to illuminate the evolution of archosaurs and amniotes.</title>
        <authorList>
            <person name="St John J.A."/>
            <person name="Braun E.L."/>
            <person name="Isberg S.R."/>
            <person name="Miles L.G."/>
            <person name="Chong A.Y."/>
            <person name="Gongora J."/>
            <person name="Dalzell P."/>
            <person name="Moran C."/>
            <person name="Bed'hom B."/>
            <person name="Abzhanov A."/>
            <person name="Burgess S.C."/>
            <person name="Cooksey A.M."/>
            <person name="Castoe T.A."/>
            <person name="Crawford N.G."/>
            <person name="Densmore L.D."/>
            <person name="Drew J.C."/>
            <person name="Edwards S.V."/>
            <person name="Faircloth B.C."/>
            <person name="Fujita M.K."/>
            <person name="Greenwold M.J."/>
            <person name="Hoffmann F.G."/>
            <person name="Howard J.M."/>
            <person name="Iguchi T."/>
            <person name="Janes D.E."/>
            <person name="Khan S.Y."/>
            <person name="Kohno S."/>
            <person name="de Koning A.J."/>
            <person name="Lance S.L."/>
            <person name="McCarthy F.M."/>
            <person name="McCormack J.E."/>
            <person name="Merchant M.E."/>
            <person name="Peterson D.G."/>
            <person name="Pollock D.D."/>
            <person name="Pourmand N."/>
            <person name="Raney B.J."/>
            <person name="Roessler K.A."/>
            <person name="Sanford J.R."/>
            <person name="Sawyer R.H."/>
            <person name="Schmidt C.J."/>
            <person name="Triplett E.W."/>
            <person name="Tuberville T.D."/>
            <person name="Venegas-Anaya M."/>
            <person name="Howard J.T."/>
            <person name="Jarvis E.D."/>
            <person name="Guillette L.J.Jr."/>
            <person name="Glenn T.C."/>
            <person name="Green R.E."/>
            <person name="Ray D.A."/>
        </authorList>
    </citation>
    <scope>NUCLEOTIDE SEQUENCE [LARGE SCALE GENOMIC DNA]</scope>
    <source>
        <strain evidence="2">KSC_2009_1</strain>
    </source>
</reference>